<organism evidence="4 5">
    <name type="scientific">Planosporangium thailandense</name>
    <dbReference type="NCBI Taxonomy" id="765197"/>
    <lineage>
        <taxon>Bacteria</taxon>
        <taxon>Bacillati</taxon>
        <taxon>Actinomycetota</taxon>
        <taxon>Actinomycetes</taxon>
        <taxon>Micromonosporales</taxon>
        <taxon>Micromonosporaceae</taxon>
        <taxon>Planosporangium</taxon>
    </lineage>
</organism>
<feature type="transmembrane region" description="Helical" evidence="1">
    <location>
        <begin position="171"/>
        <end position="192"/>
    </location>
</feature>
<dbReference type="PANTHER" id="PTHR44757">
    <property type="entry name" value="DIGUANYLATE CYCLASE DGCP"/>
    <property type="match status" value="1"/>
</dbReference>
<evidence type="ECO:0000313" key="4">
    <source>
        <dbReference type="EMBL" id="NJC68560.1"/>
    </source>
</evidence>
<dbReference type="NCBIfam" id="TIGR00254">
    <property type="entry name" value="GGDEF"/>
    <property type="match status" value="1"/>
</dbReference>
<dbReference type="SUPFAM" id="SSF141868">
    <property type="entry name" value="EAL domain-like"/>
    <property type="match status" value="1"/>
</dbReference>
<dbReference type="InterPro" id="IPR043128">
    <property type="entry name" value="Rev_trsase/Diguanyl_cyclase"/>
</dbReference>
<dbReference type="InterPro" id="IPR052155">
    <property type="entry name" value="Biofilm_reg_signaling"/>
</dbReference>
<evidence type="ECO:0000259" key="3">
    <source>
        <dbReference type="PROSITE" id="PS50887"/>
    </source>
</evidence>
<feature type="transmembrane region" description="Helical" evidence="1">
    <location>
        <begin position="204"/>
        <end position="224"/>
    </location>
</feature>
<dbReference type="InterPro" id="IPR035919">
    <property type="entry name" value="EAL_sf"/>
</dbReference>
<dbReference type="Proteomes" id="UP000722989">
    <property type="component" value="Unassembled WGS sequence"/>
</dbReference>
<dbReference type="CDD" id="cd01948">
    <property type="entry name" value="EAL"/>
    <property type="match status" value="1"/>
</dbReference>
<gene>
    <name evidence="4" type="ORF">HC031_02305</name>
</gene>
<sequence length="774" mass="83213">MLRLSRTPSPASPPGPRSAVPAWAFLAFGGLAAVLYAVVPVALTPPLFLAVAVASIVATAIGARRHQVAGVRRPWWAMVAAETLFLGGAVLRAVIPGVDATPPGPAALIPDVLVVPGYLCWAYAVIDMLRRRRPTKADPAAADALLIGLGATLVVWVFLLGPRIAAAPESTASQVAAAFFPVVDVVLMVFAAQLMFADAARVPALWLLGASATVMFVGDLMYAVHEDGVDSGSPLVRLFDIFSLLAYAMMAAAALHPTMRTLTERQSVALRYFGIVRTAGIATVLVTPTVLAMVAPPSTGWNGAVRLALSFLLTVTVVIRLVRANNSQTRAERAARHRATHDALTDLPNRELLTETISRLSEADEGQEITLLFIDLDRFKMVNDSWGHAVGDELLCAVAARLRTAVRGEDLVCRVGGDEFVVLIASTTDSSQVASLTERLLDDFAEPFDLSVGSVVITPSIGVASSDGATEALELIRDADTAMYKAKSSGRNGYAFFDQILHEQVRTRVEIEQALRGALDRGELSVHYQPIVDLANDELTGFEALMRWDHPQLGRVSPLEFIPIAEDTGLIVEYGAWLLEEAANQLVRWRAARADDLPPLHISVNISVRQLRDSALVGVVRRALRRTGLPASTLWLEITESGVMEDPETALATLRALRALGVRLAIDDFGTGYASLNYLRSIPARIVKIDRSFVAGVGEGSHNEAIVKAVVAMAHALGQRVVAEGVETVVQRDWLRAYGCDLVQGWLYGAPRSADAQVAWMDRTATALQLDHLS</sequence>
<evidence type="ECO:0000256" key="1">
    <source>
        <dbReference type="SAM" id="Phobius"/>
    </source>
</evidence>
<dbReference type="Pfam" id="PF00990">
    <property type="entry name" value="GGDEF"/>
    <property type="match status" value="1"/>
</dbReference>
<dbReference type="PANTHER" id="PTHR44757:SF2">
    <property type="entry name" value="BIOFILM ARCHITECTURE MAINTENANCE PROTEIN MBAA"/>
    <property type="match status" value="1"/>
</dbReference>
<dbReference type="SUPFAM" id="SSF55073">
    <property type="entry name" value="Nucleotide cyclase"/>
    <property type="match status" value="1"/>
</dbReference>
<dbReference type="Gene3D" id="3.20.20.450">
    <property type="entry name" value="EAL domain"/>
    <property type="match status" value="1"/>
</dbReference>
<dbReference type="EMBL" id="JAATVY010000001">
    <property type="protein sequence ID" value="NJC68560.1"/>
    <property type="molecule type" value="Genomic_DNA"/>
</dbReference>
<dbReference type="CDD" id="cd01949">
    <property type="entry name" value="GGDEF"/>
    <property type="match status" value="1"/>
</dbReference>
<feature type="transmembrane region" description="Helical" evidence="1">
    <location>
        <begin position="236"/>
        <end position="256"/>
    </location>
</feature>
<keyword evidence="1" id="KW-0812">Transmembrane</keyword>
<comment type="caution">
    <text evidence="4">The sequence shown here is derived from an EMBL/GenBank/DDBJ whole genome shotgun (WGS) entry which is preliminary data.</text>
</comment>
<dbReference type="InterPro" id="IPR029787">
    <property type="entry name" value="Nucleotide_cyclase"/>
</dbReference>
<reference evidence="4 5" key="1">
    <citation type="submission" date="2020-03" db="EMBL/GenBank/DDBJ databases">
        <title>WGS of the type strain of Planosporangium spp.</title>
        <authorList>
            <person name="Thawai C."/>
        </authorList>
    </citation>
    <scope>NUCLEOTIDE SEQUENCE [LARGE SCALE GENOMIC DNA]</scope>
    <source>
        <strain evidence="4 5">TBRC 5610</strain>
    </source>
</reference>
<feature type="domain" description="GGDEF" evidence="3">
    <location>
        <begin position="367"/>
        <end position="499"/>
    </location>
</feature>
<dbReference type="Pfam" id="PF00563">
    <property type="entry name" value="EAL"/>
    <property type="match status" value="1"/>
</dbReference>
<keyword evidence="1" id="KW-1133">Transmembrane helix</keyword>
<feature type="transmembrane region" description="Helical" evidence="1">
    <location>
        <begin position="141"/>
        <end position="159"/>
    </location>
</feature>
<dbReference type="RefSeq" id="WP_167923414.1">
    <property type="nucleotide sequence ID" value="NZ_JAATVY010000001.1"/>
</dbReference>
<dbReference type="PROSITE" id="PS50883">
    <property type="entry name" value="EAL"/>
    <property type="match status" value="1"/>
</dbReference>
<proteinExistence type="predicted"/>
<dbReference type="SMART" id="SM00052">
    <property type="entry name" value="EAL"/>
    <property type="match status" value="1"/>
</dbReference>
<feature type="transmembrane region" description="Helical" evidence="1">
    <location>
        <begin position="75"/>
        <end position="95"/>
    </location>
</feature>
<evidence type="ECO:0000259" key="2">
    <source>
        <dbReference type="PROSITE" id="PS50883"/>
    </source>
</evidence>
<dbReference type="InterPro" id="IPR001633">
    <property type="entry name" value="EAL_dom"/>
</dbReference>
<name>A0ABX0XSY1_9ACTN</name>
<feature type="transmembrane region" description="Helical" evidence="1">
    <location>
        <begin position="107"/>
        <end position="129"/>
    </location>
</feature>
<feature type="transmembrane region" description="Helical" evidence="1">
    <location>
        <begin position="268"/>
        <end position="291"/>
    </location>
</feature>
<dbReference type="Gene3D" id="3.30.70.270">
    <property type="match status" value="1"/>
</dbReference>
<dbReference type="PROSITE" id="PS50887">
    <property type="entry name" value="GGDEF"/>
    <property type="match status" value="1"/>
</dbReference>
<feature type="transmembrane region" description="Helical" evidence="1">
    <location>
        <begin position="45"/>
        <end position="63"/>
    </location>
</feature>
<protein>
    <submittedName>
        <fullName evidence="4">Bifunctional diguanylate cyclase/phosphodiesterase</fullName>
    </submittedName>
</protein>
<feature type="transmembrane region" description="Helical" evidence="1">
    <location>
        <begin position="303"/>
        <end position="322"/>
    </location>
</feature>
<dbReference type="SMART" id="SM00267">
    <property type="entry name" value="GGDEF"/>
    <property type="match status" value="1"/>
</dbReference>
<feature type="transmembrane region" description="Helical" evidence="1">
    <location>
        <begin position="20"/>
        <end position="39"/>
    </location>
</feature>
<feature type="domain" description="EAL" evidence="2">
    <location>
        <begin position="508"/>
        <end position="765"/>
    </location>
</feature>
<keyword evidence="1" id="KW-0472">Membrane</keyword>
<dbReference type="InterPro" id="IPR000160">
    <property type="entry name" value="GGDEF_dom"/>
</dbReference>
<evidence type="ECO:0000313" key="5">
    <source>
        <dbReference type="Proteomes" id="UP000722989"/>
    </source>
</evidence>
<accession>A0ABX0XSY1</accession>
<keyword evidence="5" id="KW-1185">Reference proteome</keyword>